<evidence type="ECO:0000313" key="9">
    <source>
        <dbReference type="EMBL" id="MBK0382148.1"/>
    </source>
</evidence>
<comment type="subcellular location">
    <subcellularLocation>
        <location evidence="1">Cell membrane</location>
        <topology evidence="1">Multi-pass membrane protein</topology>
    </subcellularLocation>
</comment>
<dbReference type="EMBL" id="JAEHFY010000005">
    <property type="protein sequence ID" value="MBK0382148.1"/>
    <property type="molecule type" value="Genomic_DNA"/>
</dbReference>
<keyword evidence="4 6" id="KW-1133">Transmembrane helix</keyword>
<dbReference type="Pfam" id="PF14237">
    <property type="entry name" value="GYF_2"/>
    <property type="match status" value="1"/>
</dbReference>
<sequence length="203" mass="23544">MDDQKIYTLVINGKPQGPFSLAELKENQISPNSFVRKPGMDDYKEAHEFPELRALLGFAEQHTAPQYFAGFDLRMLANAIDWFIIFGMLAFLELMIALYFNNRATSLITIIGGFILLPILKFFYHIYMEHDQQATFGKKMMNIKVTDLKGLKPTFSEVFVRNIAKSISTILFFFGYFYLFLNKQQQTLHDKMADTLVIKDRLI</sequence>
<keyword evidence="5 6" id="KW-0472">Membrane</keyword>
<protein>
    <submittedName>
        <fullName evidence="9">RDD family protein</fullName>
    </submittedName>
</protein>
<evidence type="ECO:0000313" key="10">
    <source>
        <dbReference type="Proteomes" id="UP000660024"/>
    </source>
</evidence>
<evidence type="ECO:0000256" key="5">
    <source>
        <dbReference type="ARBA" id="ARBA00023136"/>
    </source>
</evidence>
<keyword evidence="10" id="KW-1185">Reference proteome</keyword>
<keyword evidence="2" id="KW-1003">Cell membrane</keyword>
<dbReference type="Proteomes" id="UP000660024">
    <property type="component" value="Unassembled WGS sequence"/>
</dbReference>
<evidence type="ECO:0000256" key="6">
    <source>
        <dbReference type="SAM" id="Phobius"/>
    </source>
</evidence>
<dbReference type="Pfam" id="PF06271">
    <property type="entry name" value="RDD"/>
    <property type="match status" value="1"/>
</dbReference>
<reference evidence="9 10" key="1">
    <citation type="submission" date="2020-12" db="EMBL/GenBank/DDBJ databases">
        <title>Bacterial novel species Pedobacter sp. SD-b isolated from soil.</title>
        <authorList>
            <person name="Jung H.-Y."/>
        </authorList>
    </citation>
    <scope>NUCLEOTIDE SEQUENCE [LARGE SCALE GENOMIC DNA]</scope>
    <source>
        <strain evidence="9 10">SD-b</strain>
    </source>
</reference>
<feature type="domain" description="GYF" evidence="8">
    <location>
        <begin position="10"/>
        <end position="52"/>
    </location>
</feature>
<dbReference type="PANTHER" id="PTHR36115">
    <property type="entry name" value="PROLINE-RICH ANTIGEN HOMOLOG-RELATED"/>
    <property type="match status" value="1"/>
</dbReference>
<dbReference type="InterPro" id="IPR010432">
    <property type="entry name" value="RDD"/>
</dbReference>
<feature type="domain" description="RDD" evidence="7">
    <location>
        <begin position="69"/>
        <end position="193"/>
    </location>
</feature>
<evidence type="ECO:0000256" key="3">
    <source>
        <dbReference type="ARBA" id="ARBA00022692"/>
    </source>
</evidence>
<evidence type="ECO:0000256" key="2">
    <source>
        <dbReference type="ARBA" id="ARBA00022475"/>
    </source>
</evidence>
<dbReference type="RefSeq" id="WP_200584935.1">
    <property type="nucleotide sequence ID" value="NZ_JAEHFY010000005.1"/>
</dbReference>
<evidence type="ECO:0000259" key="7">
    <source>
        <dbReference type="Pfam" id="PF06271"/>
    </source>
</evidence>
<dbReference type="InterPro" id="IPR051791">
    <property type="entry name" value="Pra-immunoreactive"/>
</dbReference>
<evidence type="ECO:0000256" key="4">
    <source>
        <dbReference type="ARBA" id="ARBA00022989"/>
    </source>
</evidence>
<dbReference type="InterPro" id="IPR025640">
    <property type="entry name" value="GYF_2"/>
</dbReference>
<organism evidence="9 10">
    <name type="scientific">Pedobacter segetis</name>
    <dbReference type="NCBI Taxonomy" id="2793069"/>
    <lineage>
        <taxon>Bacteria</taxon>
        <taxon>Pseudomonadati</taxon>
        <taxon>Bacteroidota</taxon>
        <taxon>Sphingobacteriia</taxon>
        <taxon>Sphingobacteriales</taxon>
        <taxon>Sphingobacteriaceae</taxon>
        <taxon>Pedobacter</taxon>
    </lineage>
</organism>
<evidence type="ECO:0000256" key="1">
    <source>
        <dbReference type="ARBA" id="ARBA00004651"/>
    </source>
</evidence>
<proteinExistence type="predicted"/>
<evidence type="ECO:0000259" key="8">
    <source>
        <dbReference type="Pfam" id="PF14237"/>
    </source>
</evidence>
<keyword evidence="3 6" id="KW-0812">Transmembrane</keyword>
<gene>
    <name evidence="9" type="ORF">I5M32_04175</name>
</gene>
<name>A0ABS1BH15_9SPHI</name>
<accession>A0ABS1BH15</accession>
<feature type="transmembrane region" description="Helical" evidence="6">
    <location>
        <begin position="82"/>
        <end position="100"/>
    </location>
</feature>
<dbReference type="PANTHER" id="PTHR36115:SF6">
    <property type="entry name" value="PROLINE-RICH ANTIGEN HOMOLOG"/>
    <property type="match status" value="1"/>
</dbReference>
<feature type="transmembrane region" description="Helical" evidence="6">
    <location>
        <begin position="107"/>
        <end position="127"/>
    </location>
</feature>
<feature type="transmembrane region" description="Helical" evidence="6">
    <location>
        <begin position="163"/>
        <end position="181"/>
    </location>
</feature>
<comment type="caution">
    <text evidence="9">The sequence shown here is derived from an EMBL/GenBank/DDBJ whole genome shotgun (WGS) entry which is preliminary data.</text>
</comment>